<accession>A0A1C0YE84</accession>
<dbReference type="InterPro" id="IPR051799">
    <property type="entry name" value="NADH_flavin_oxidoreductase"/>
</dbReference>
<keyword evidence="5" id="KW-1185">Reference proteome</keyword>
<keyword evidence="1" id="KW-0285">Flavoprotein</keyword>
<dbReference type="SUPFAM" id="SSF51395">
    <property type="entry name" value="FMN-linked oxidoreductases"/>
    <property type="match status" value="1"/>
</dbReference>
<reference evidence="4 5" key="1">
    <citation type="submission" date="2016-07" db="EMBL/GenBank/DDBJ databases">
        <title>Caryophanon tenue genome sequencing.</title>
        <authorList>
            <person name="Verma A."/>
            <person name="Pal Y."/>
            <person name="Krishnamurthi S."/>
        </authorList>
    </citation>
    <scope>NUCLEOTIDE SEQUENCE [LARGE SCALE GENOMIC DNA]</scope>
    <source>
        <strain evidence="4 5">DSM 14152</strain>
    </source>
</reference>
<evidence type="ECO:0000313" key="4">
    <source>
        <dbReference type="EMBL" id="OCS85470.1"/>
    </source>
</evidence>
<keyword evidence="2" id="KW-0560">Oxidoreductase</keyword>
<dbReference type="GO" id="GO:0016491">
    <property type="term" value="F:oxidoreductase activity"/>
    <property type="evidence" value="ECO:0007669"/>
    <property type="project" value="UniProtKB-KW"/>
</dbReference>
<dbReference type="Proteomes" id="UP000093199">
    <property type="component" value="Unassembled WGS sequence"/>
</dbReference>
<dbReference type="RefSeq" id="WP_066545063.1">
    <property type="nucleotide sequence ID" value="NZ_MASJ01000014.1"/>
</dbReference>
<dbReference type="Pfam" id="PF00724">
    <property type="entry name" value="Oxidored_FMN"/>
    <property type="match status" value="1"/>
</dbReference>
<proteinExistence type="predicted"/>
<dbReference type="STRING" id="33978.A6M13_13455"/>
<evidence type="ECO:0000256" key="1">
    <source>
        <dbReference type="ARBA" id="ARBA00022630"/>
    </source>
</evidence>
<feature type="domain" description="NADH:flavin oxidoreductase/NADH oxidase N-terminal" evidence="3">
    <location>
        <begin position="5"/>
        <end position="331"/>
    </location>
</feature>
<dbReference type="OrthoDB" id="9772736at2"/>
<evidence type="ECO:0000313" key="5">
    <source>
        <dbReference type="Proteomes" id="UP000093199"/>
    </source>
</evidence>
<organism evidence="4 5">
    <name type="scientific">Caryophanon tenue</name>
    <dbReference type="NCBI Taxonomy" id="33978"/>
    <lineage>
        <taxon>Bacteria</taxon>
        <taxon>Bacillati</taxon>
        <taxon>Bacillota</taxon>
        <taxon>Bacilli</taxon>
        <taxon>Bacillales</taxon>
        <taxon>Caryophanaceae</taxon>
        <taxon>Caryophanon</taxon>
    </lineage>
</organism>
<dbReference type="CDD" id="cd04735">
    <property type="entry name" value="OYE_like_4_FMN"/>
    <property type="match status" value="1"/>
</dbReference>
<dbReference type="Gene3D" id="3.20.20.70">
    <property type="entry name" value="Aldolase class I"/>
    <property type="match status" value="1"/>
</dbReference>
<sequence length="370" mass="40828">MKDNFTFKNGVTVSNRIVMAPMTISASTADGRVSDEELVYYYRRAKSGIGMIITACAYIMDNGIAFPDSLKVTQDDDIQELAKVAKSIQDGGAKAVLQIYHGGRMANPKYQLGKEVVSASAIAAPRPNMPTPRALTHEEIEALITAFAEATRRAIEAGFDGVELHGANTYLLQQFVSPHSNQRDDEWGGNVERRFTFPLRVVEACAHMIQEYAKKPFVFGYRVSPEEREEPGITMDDTLAFVRALAKTPLDYVHASVGKFDGGSMRDAEDTTSRVALLQQAVGEELAVIGVGALQTREQVEEALATVPLVSLGHALIYDPDWYEKMALGLDDAVHTMLYTSKKDELDIPQSLWEMITTIPGWFTVAQEEK</sequence>
<dbReference type="GO" id="GO:0010181">
    <property type="term" value="F:FMN binding"/>
    <property type="evidence" value="ECO:0007669"/>
    <property type="project" value="InterPro"/>
</dbReference>
<evidence type="ECO:0000259" key="3">
    <source>
        <dbReference type="Pfam" id="PF00724"/>
    </source>
</evidence>
<gene>
    <name evidence="4" type="ORF">A6M13_13455</name>
</gene>
<dbReference type="PANTHER" id="PTHR43656:SF2">
    <property type="entry name" value="BINDING OXIDOREDUCTASE, PUTATIVE (AFU_ORTHOLOGUE AFUA_2G08260)-RELATED"/>
    <property type="match status" value="1"/>
</dbReference>
<evidence type="ECO:0000256" key="2">
    <source>
        <dbReference type="ARBA" id="ARBA00023002"/>
    </source>
</evidence>
<comment type="caution">
    <text evidence="4">The sequence shown here is derived from an EMBL/GenBank/DDBJ whole genome shotgun (WGS) entry which is preliminary data.</text>
</comment>
<dbReference type="InterPro" id="IPR001155">
    <property type="entry name" value="OxRdtase_FMN_N"/>
</dbReference>
<name>A0A1C0YE84_9BACL</name>
<dbReference type="InterPro" id="IPR013785">
    <property type="entry name" value="Aldolase_TIM"/>
</dbReference>
<dbReference type="PANTHER" id="PTHR43656">
    <property type="entry name" value="BINDING OXIDOREDUCTASE, PUTATIVE (AFU_ORTHOLOGUE AFUA_2G08260)-RELATED"/>
    <property type="match status" value="1"/>
</dbReference>
<protein>
    <submittedName>
        <fullName evidence="4">NADH-dependent flavin oxidoreductase</fullName>
    </submittedName>
</protein>
<dbReference type="AlphaFoldDB" id="A0A1C0YE84"/>
<dbReference type="EMBL" id="MASJ01000014">
    <property type="protein sequence ID" value="OCS85470.1"/>
    <property type="molecule type" value="Genomic_DNA"/>
</dbReference>